<dbReference type="Proteomes" id="UP000187406">
    <property type="component" value="Unassembled WGS sequence"/>
</dbReference>
<feature type="domain" description="Myb-like" evidence="4">
    <location>
        <begin position="396"/>
        <end position="451"/>
    </location>
</feature>
<sequence length="458" mass="51056">KKIDEDICRWIVEFLLRHPIADYDKIEKVINVIPNVKNNPKIRKTLLLRSIQADISDASVSETILEKLETIAALDRQENIPTTYSMKAAYCAVAVECAVKYLRVSACGKGKYFDAVKKIWRNKIGTLEESDESGLLSDELMKWREVIEEAVLDVKISEKLLEKNTRNDALMGVMAYLGEAWAISGPPFLELATRVMKKKLKETGNDSVPEGPGDAPMSDSVQEMENDSVPVGPGDETVSHRGAKIAEYVESEGEDDGSKNDLPSSPQVSKVQEVLKASPLELQALVKDPLPDALGMAENDKEATNLPNPTGTGSVEEPVETEGRNQPVGHQNNLPEPCIMGSNRAVRNYEAFQRDGDDSIEGSPGETSNHPSRTHLPSPKRKVVSPLQMYELPKVAKRRTVKRWSLEEEDALRKAVKDFGSGNWKVILDHNRDLFPERTQVDLKDKWRNMARCGVDAW</sequence>
<feature type="region of interest" description="Disordered" evidence="3">
    <location>
        <begin position="202"/>
        <end position="240"/>
    </location>
</feature>
<dbReference type="InterPro" id="IPR009057">
    <property type="entry name" value="Homeodomain-like_sf"/>
</dbReference>
<dbReference type="PANTHER" id="PTHR46993:SF6">
    <property type="entry name" value="MYB TRANSCRIPTION FACTOR"/>
    <property type="match status" value="1"/>
</dbReference>
<dbReference type="SMART" id="SM00717">
    <property type="entry name" value="SANT"/>
    <property type="match status" value="1"/>
</dbReference>
<dbReference type="PROSITE" id="PS51294">
    <property type="entry name" value="HTH_MYB"/>
    <property type="match status" value="1"/>
</dbReference>
<evidence type="ECO:0000313" key="7">
    <source>
        <dbReference type="Proteomes" id="UP000187406"/>
    </source>
</evidence>
<reference evidence="7" key="1">
    <citation type="submission" date="2016-04" db="EMBL/GenBank/DDBJ databases">
        <title>Cephalotus genome sequencing.</title>
        <authorList>
            <person name="Fukushima K."/>
            <person name="Hasebe M."/>
            <person name="Fang X."/>
        </authorList>
    </citation>
    <scope>NUCLEOTIDE SEQUENCE [LARGE SCALE GENOMIC DNA]</scope>
    <source>
        <strain evidence="7">cv. St1</strain>
    </source>
</reference>
<evidence type="ECO:0000313" key="6">
    <source>
        <dbReference type="EMBL" id="GAV63174.1"/>
    </source>
</evidence>
<dbReference type="EMBL" id="BDDD01000298">
    <property type="protein sequence ID" value="GAV63174.1"/>
    <property type="molecule type" value="Genomic_DNA"/>
</dbReference>
<dbReference type="GO" id="GO:0003677">
    <property type="term" value="F:DNA binding"/>
    <property type="evidence" value="ECO:0007669"/>
    <property type="project" value="UniProtKB-KW"/>
</dbReference>
<comment type="subcellular location">
    <subcellularLocation>
        <location evidence="1">Nucleus</location>
    </subcellularLocation>
</comment>
<protein>
    <submittedName>
        <fullName evidence="6">Myb_DNA-binding domain-containing protein</fullName>
    </submittedName>
</protein>
<keyword evidence="6" id="KW-0238">DNA-binding</keyword>
<dbReference type="Gene3D" id="1.10.10.60">
    <property type="entry name" value="Homeodomain-like"/>
    <property type="match status" value="1"/>
</dbReference>
<feature type="region of interest" description="Disordered" evidence="3">
    <location>
        <begin position="299"/>
        <end position="337"/>
    </location>
</feature>
<dbReference type="OrthoDB" id="608866at2759"/>
<comment type="caution">
    <text evidence="6">The sequence shown here is derived from an EMBL/GenBank/DDBJ whole genome shotgun (WGS) entry which is preliminary data.</text>
</comment>
<dbReference type="AlphaFoldDB" id="A0A1Q3B5M4"/>
<keyword evidence="7" id="KW-1185">Reference proteome</keyword>
<organism evidence="6 7">
    <name type="scientific">Cephalotus follicularis</name>
    <name type="common">Albany pitcher plant</name>
    <dbReference type="NCBI Taxonomy" id="3775"/>
    <lineage>
        <taxon>Eukaryota</taxon>
        <taxon>Viridiplantae</taxon>
        <taxon>Streptophyta</taxon>
        <taxon>Embryophyta</taxon>
        <taxon>Tracheophyta</taxon>
        <taxon>Spermatophyta</taxon>
        <taxon>Magnoliopsida</taxon>
        <taxon>eudicotyledons</taxon>
        <taxon>Gunneridae</taxon>
        <taxon>Pentapetalae</taxon>
        <taxon>rosids</taxon>
        <taxon>fabids</taxon>
        <taxon>Oxalidales</taxon>
        <taxon>Cephalotaceae</taxon>
        <taxon>Cephalotus</taxon>
    </lineage>
</organism>
<dbReference type="PANTHER" id="PTHR46993">
    <property type="entry name" value="MYB TRANSCRIPTION FACTOR"/>
    <property type="match status" value="1"/>
</dbReference>
<feature type="non-terminal residue" evidence="6">
    <location>
        <position position="1"/>
    </location>
</feature>
<evidence type="ECO:0000256" key="3">
    <source>
        <dbReference type="SAM" id="MobiDB-lite"/>
    </source>
</evidence>
<feature type="region of interest" description="Disordered" evidence="3">
    <location>
        <begin position="355"/>
        <end position="380"/>
    </location>
</feature>
<name>A0A1Q3B5M4_CEPFO</name>
<evidence type="ECO:0000256" key="2">
    <source>
        <dbReference type="ARBA" id="ARBA00023242"/>
    </source>
</evidence>
<dbReference type="PROSITE" id="PS50090">
    <property type="entry name" value="MYB_LIKE"/>
    <property type="match status" value="1"/>
</dbReference>
<evidence type="ECO:0000259" key="4">
    <source>
        <dbReference type="PROSITE" id="PS50090"/>
    </source>
</evidence>
<dbReference type="InParanoid" id="A0A1Q3B5M4"/>
<feature type="domain" description="HTH myb-type" evidence="5">
    <location>
        <begin position="403"/>
        <end position="455"/>
    </location>
</feature>
<evidence type="ECO:0000259" key="5">
    <source>
        <dbReference type="PROSITE" id="PS51294"/>
    </source>
</evidence>
<dbReference type="Pfam" id="PF00249">
    <property type="entry name" value="Myb_DNA-binding"/>
    <property type="match status" value="1"/>
</dbReference>
<proteinExistence type="predicted"/>
<evidence type="ECO:0000256" key="1">
    <source>
        <dbReference type="ARBA" id="ARBA00004123"/>
    </source>
</evidence>
<accession>A0A1Q3B5M4</accession>
<dbReference type="GO" id="GO:0005634">
    <property type="term" value="C:nucleus"/>
    <property type="evidence" value="ECO:0007669"/>
    <property type="project" value="UniProtKB-SubCell"/>
</dbReference>
<dbReference type="STRING" id="3775.A0A1Q3B5M4"/>
<dbReference type="CDD" id="cd11660">
    <property type="entry name" value="SANT_TRF"/>
    <property type="match status" value="1"/>
</dbReference>
<dbReference type="SUPFAM" id="SSF46689">
    <property type="entry name" value="Homeodomain-like"/>
    <property type="match status" value="1"/>
</dbReference>
<dbReference type="InterPro" id="IPR017930">
    <property type="entry name" value="Myb_dom"/>
</dbReference>
<dbReference type="FunCoup" id="A0A1Q3B5M4">
    <property type="interactions" value="1109"/>
</dbReference>
<dbReference type="InterPro" id="IPR001005">
    <property type="entry name" value="SANT/Myb"/>
</dbReference>
<keyword evidence="2" id="KW-0539">Nucleus</keyword>
<gene>
    <name evidence="6" type="ORF">CFOL_v3_06694</name>
</gene>
<feature type="region of interest" description="Disordered" evidence="3">
    <location>
        <begin position="250"/>
        <end position="269"/>
    </location>
</feature>